<gene>
    <name evidence="1" type="ORF">B5E41_30375</name>
</gene>
<dbReference type="RefSeq" id="WP_088397272.1">
    <property type="nucleotide sequence ID" value="NZ_MXPU01000042.1"/>
</dbReference>
<proteinExistence type="predicted"/>
<accession>A0A246DKJ6</accession>
<evidence type="ECO:0000313" key="2">
    <source>
        <dbReference type="Proteomes" id="UP000197269"/>
    </source>
</evidence>
<protein>
    <submittedName>
        <fullName evidence="1">Uncharacterized protein</fullName>
    </submittedName>
</protein>
<reference evidence="1 2" key="1">
    <citation type="submission" date="2017-03" db="EMBL/GenBank/DDBJ databases">
        <title>Genome of strain Rhizobium sp. CNPSo 668.</title>
        <authorList>
            <person name="Ribeiro R."/>
        </authorList>
    </citation>
    <scope>NUCLEOTIDE SEQUENCE [LARGE SCALE GENOMIC DNA]</scope>
    <source>
        <strain evidence="1 2">CNPSo 668</strain>
    </source>
</reference>
<evidence type="ECO:0000313" key="1">
    <source>
        <dbReference type="EMBL" id="OWO89551.1"/>
    </source>
</evidence>
<dbReference type="AlphaFoldDB" id="A0A246DKJ6"/>
<comment type="caution">
    <text evidence="1">The sequence shown here is derived from an EMBL/GenBank/DDBJ whole genome shotgun (WGS) entry which is preliminary data.</text>
</comment>
<dbReference type="Proteomes" id="UP000197269">
    <property type="component" value="Unassembled WGS sequence"/>
</dbReference>
<name>A0A246DKJ6_9HYPH</name>
<organism evidence="1 2">
    <name type="scientific">Rhizobium esperanzae</name>
    <dbReference type="NCBI Taxonomy" id="1967781"/>
    <lineage>
        <taxon>Bacteria</taxon>
        <taxon>Pseudomonadati</taxon>
        <taxon>Pseudomonadota</taxon>
        <taxon>Alphaproteobacteria</taxon>
        <taxon>Hyphomicrobiales</taxon>
        <taxon>Rhizobiaceae</taxon>
        <taxon>Rhizobium/Agrobacterium group</taxon>
        <taxon>Rhizobium</taxon>
    </lineage>
</organism>
<sequence length="206" mass="21664">MRATYILAPILATVLATPALPLQIGPPIRIGPGEATVGGFGYKDGKVATPTPDQLLDNVINSTPLAALSDADKKNIKQAIVTTGYVAAVAADPVASLVIISVLSKDGTQRDVPIPVKDTPPTGTTWTLAASCVTQQEGDLITAMFVADVEHLSDIKRGDLLKLTAPFCEEYKEHSVTAVTIKVTGKSDVSDAAPDEFRHYVTGRKA</sequence>
<dbReference type="EMBL" id="MXPU01000042">
    <property type="protein sequence ID" value="OWO89551.1"/>
    <property type="molecule type" value="Genomic_DNA"/>
</dbReference>